<evidence type="ECO:0000256" key="1">
    <source>
        <dbReference type="SAM" id="Coils"/>
    </source>
</evidence>
<dbReference type="Proteomes" id="UP000199068">
    <property type="component" value="Unassembled WGS sequence"/>
</dbReference>
<dbReference type="SUPFAM" id="SSF48208">
    <property type="entry name" value="Six-hairpin glycosidases"/>
    <property type="match status" value="1"/>
</dbReference>
<feature type="coiled-coil region" evidence="1">
    <location>
        <begin position="214"/>
        <end position="245"/>
    </location>
</feature>
<dbReference type="STRING" id="1121325.SAMN04515677_10149"/>
<reference evidence="2 3" key="1">
    <citation type="submission" date="2016-10" db="EMBL/GenBank/DDBJ databases">
        <authorList>
            <person name="de Groot N.N."/>
        </authorList>
    </citation>
    <scope>NUCLEOTIDE SEQUENCE [LARGE SCALE GENOMIC DNA]</scope>
    <source>
        <strain evidence="2 3">DSM 797</strain>
    </source>
</reference>
<sequence>MNSIIKTNNLSDPYVVVGNRMYSIGNQNGTFPKIGWHVEGEMGGVWAHPIKLFNEFNINIFKDERIKLEATKFEIEPTSCHTTFEDDKLTIVKTEFVPDNLEALIVDYKIKSNEKFSGELVFNAVANVIGTWTCEDAGFKNGNDEIYQNNGINKVTIKDSINPWFAGVYSFENAKIEVNNNNELYDLKFKYILNLDKNEVKVLRFVIFGSSKSSTDLENTLKFVCKNVEKLKEDKNKRYNKIKSKSEIILENKEVKQACEWLKYNADMMIREIPNLGRGYGAGFPHYPWWFGTDACYTIPAALSMGQHQECKETLRLIKEISDRENGNGRIIHETSTFDVTYNKGNTQETPHFVKAVNQVFLWTGDIEFVKEMYGYCKKGVLGWLLNEMDDDKDLLADGYGIIEIYSLNLEMLDTAVLTYEALEGLLNMAKYLDDIEVINKCEELIPKIEEEIENKFWMEEEGLYADMSGSIKDMRERAYHLINNEKMDTYKKKEMEHYFDLNREEDEEKDIPWLMKNWIVVSPLEAKLVNEKRAKKVFERLESTEFTNEHGLQLSGVKKNENIESNEKSDDIYALDLSMSISSGVMAYAESLYKRSDKAFEYTKKLCNLLYCCMPGAISENLPNKGCFLQSWSSYGVNWTIVGGIMGIEPNVPKNTITINPTLPEELDYIEVKKILIGEFYFDIKIKRENETIKVEIKDKHGFHIKVNN</sequence>
<organism evidence="2 3">
    <name type="scientific">Romboutsia lituseburensis DSM 797</name>
    <dbReference type="NCBI Taxonomy" id="1121325"/>
    <lineage>
        <taxon>Bacteria</taxon>
        <taxon>Bacillati</taxon>
        <taxon>Bacillota</taxon>
        <taxon>Clostridia</taxon>
        <taxon>Peptostreptococcales</taxon>
        <taxon>Peptostreptococcaceae</taxon>
        <taxon>Romboutsia</taxon>
    </lineage>
</organism>
<keyword evidence="1" id="KW-0175">Coiled coil</keyword>
<dbReference type="RefSeq" id="WP_092721712.1">
    <property type="nucleotide sequence ID" value="NZ_FNGW01000001.1"/>
</dbReference>
<keyword evidence="3" id="KW-1185">Reference proteome</keyword>
<dbReference type="InterPro" id="IPR008928">
    <property type="entry name" value="6-hairpin_glycosidase_sf"/>
</dbReference>
<name>A0A1G9HZW5_9FIRM</name>
<dbReference type="Gene3D" id="1.50.10.10">
    <property type="match status" value="1"/>
</dbReference>
<dbReference type="GO" id="GO:0005975">
    <property type="term" value="P:carbohydrate metabolic process"/>
    <property type="evidence" value="ECO:0007669"/>
    <property type="project" value="InterPro"/>
</dbReference>
<evidence type="ECO:0000313" key="3">
    <source>
        <dbReference type="Proteomes" id="UP000199068"/>
    </source>
</evidence>
<dbReference type="InterPro" id="IPR012341">
    <property type="entry name" value="6hp_glycosidase-like_sf"/>
</dbReference>
<protein>
    <submittedName>
        <fullName evidence="2">Glycogen debranching enzyme (Alpha-1,6-glucosidase)</fullName>
    </submittedName>
</protein>
<gene>
    <name evidence="2" type="ORF">SAMN04515677_10149</name>
</gene>
<evidence type="ECO:0000313" key="2">
    <source>
        <dbReference type="EMBL" id="SDL18509.1"/>
    </source>
</evidence>
<dbReference type="EMBL" id="FNGW01000001">
    <property type="protein sequence ID" value="SDL18509.1"/>
    <property type="molecule type" value="Genomic_DNA"/>
</dbReference>
<proteinExistence type="predicted"/>
<dbReference type="AlphaFoldDB" id="A0A1G9HZW5"/>
<accession>A0A1G9HZW5</accession>